<dbReference type="InterPro" id="IPR004046">
    <property type="entry name" value="GST_C"/>
</dbReference>
<dbReference type="STRING" id="665118.SAMN02983003_0211"/>
<reference evidence="3 4" key="1">
    <citation type="submission" date="2016-11" db="EMBL/GenBank/DDBJ databases">
        <authorList>
            <person name="Jaros S."/>
            <person name="Januszkiewicz K."/>
            <person name="Wedrychowicz H."/>
        </authorList>
    </citation>
    <scope>NUCLEOTIDE SEQUENCE [LARGE SCALE GENOMIC DNA]</scope>
    <source>
        <strain evidence="3 4">ATCC 23634</strain>
    </source>
</reference>
<dbReference type="PANTHER" id="PTHR44051">
    <property type="entry name" value="GLUTATHIONE S-TRANSFERASE-RELATED"/>
    <property type="match status" value="1"/>
</dbReference>
<dbReference type="Gene3D" id="1.20.1050.10">
    <property type="match status" value="1"/>
</dbReference>
<dbReference type="Gene3D" id="3.40.30.10">
    <property type="entry name" value="Glutaredoxin"/>
    <property type="match status" value="1"/>
</dbReference>
<sequence length="240" mass="27116">MTTQTKPIDVYFFPTPNGKKVTMMLEELGVPYVLHAVHIGKGDQFKPEFLAISPNNKIPAIVDPEGPGGEPIALFESGAILKYLAQKFGRFYPTDPREQAKVDEWLFWQVGGFGPMLGQNHHFALYAPEKIPYAIKRYRDETHRLYGVLDKQLKRQKEAGFDYVAGDYSIADIAILDWSNGYERQGIDIAEFPHFAEWNVRLNAREPIARASAVKLDEAGKLDLGTDKDAQSVLFNQRSL</sequence>
<dbReference type="PROSITE" id="PS50404">
    <property type="entry name" value="GST_NTER"/>
    <property type="match status" value="1"/>
</dbReference>
<keyword evidence="4" id="KW-1185">Reference proteome</keyword>
<dbReference type="Pfam" id="PF00043">
    <property type="entry name" value="GST_C"/>
    <property type="match status" value="1"/>
</dbReference>
<evidence type="ECO:0000259" key="2">
    <source>
        <dbReference type="PROSITE" id="PS50405"/>
    </source>
</evidence>
<dbReference type="PROSITE" id="PS50405">
    <property type="entry name" value="GST_CTER"/>
    <property type="match status" value="1"/>
</dbReference>
<dbReference type="SFLD" id="SFLDS00019">
    <property type="entry name" value="Glutathione_Transferase_(cytos"/>
    <property type="match status" value="1"/>
</dbReference>
<accession>A0A1K2HSL4</accession>
<dbReference type="InterPro" id="IPR036249">
    <property type="entry name" value="Thioredoxin-like_sf"/>
</dbReference>
<dbReference type="CDD" id="cd03048">
    <property type="entry name" value="GST_N_Ure2p_like"/>
    <property type="match status" value="1"/>
</dbReference>
<organism evidence="3 4">
    <name type="scientific">Devosia enhydra</name>
    <dbReference type="NCBI Taxonomy" id="665118"/>
    <lineage>
        <taxon>Bacteria</taxon>
        <taxon>Pseudomonadati</taxon>
        <taxon>Pseudomonadota</taxon>
        <taxon>Alphaproteobacteria</taxon>
        <taxon>Hyphomicrobiales</taxon>
        <taxon>Devosiaceae</taxon>
        <taxon>Devosia</taxon>
    </lineage>
</organism>
<dbReference type="SFLD" id="SFLDG01151">
    <property type="entry name" value="Main.2:_Nu-like"/>
    <property type="match status" value="1"/>
</dbReference>
<evidence type="ECO:0000313" key="4">
    <source>
        <dbReference type="Proteomes" id="UP000183447"/>
    </source>
</evidence>
<dbReference type="GO" id="GO:0016740">
    <property type="term" value="F:transferase activity"/>
    <property type="evidence" value="ECO:0007669"/>
    <property type="project" value="UniProtKB-KW"/>
</dbReference>
<dbReference type="Pfam" id="PF13417">
    <property type="entry name" value="GST_N_3"/>
    <property type="match status" value="1"/>
</dbReference>
<evidence type="ECO:0000259" key="1">
    <source>
        <dbReference type="PROSITE" id="PS50404"/>
    </source>
</evidence>
<dbReference type="AlphaFoldDB" id="A0A1K2HSL4"/>
<dbReference type="EMBL" id="FPKU01000001">
    <property type="protein sequence ID" value="SFZ80925.1"/>
    <property type="molecule type" value="Genomic_DNA"/>
</dbReference>
<dbReference type="RefSeq" id="WP_072338563.1">
    <property type="nucleotide sequence ID" value="NZ_FPKU01000001.1"/>
</dbReference>
<dbReference type="SUPFAM" id="SSF52833">
    <property type="entry name" value="Thioredoxin-like"/>
    <property type="match status" value="1"/>
</dbReference>
<dbReference type="SUPFAM" id="SSF47616">
    <property type="entry name" value="GST C-terminal domain-like"/>
    <property type="match status" value="1"/>
</dbReference>
<gene>
    <name evidence="3" type="ORF">SAMN02983003_0211</name>
</gene>
<dbReference type="InterPro" id="IPR004045">
    <property type="entry name" value="Glutathione_S-Trfase_N"/>
</dbReference>
<evidence type="ECO:0000313" key="3">
    <source>
        <dbReference type="EMBL" id="SFZ80925.1"/>
    </source>
</evidence>
<dbReference type="PANTHER" id="PTHR44051:SF19">
    <property type="entry name" value="DISULFIDE-BOND OXIDOREDUCTASE YFCG"/>
    <property type="match status" value="1"/>
</dbReference>
<protein>
    <submittedName>
        <fullName evidence="3">Glutathione S-transferase</fullName>
    </submittedName>
</protein>
<dbReference type="InterPro" id="IPR010987">
    <property type="entry name" value="Glutathione-S-Trfase_C-like"/>
</dbReference>
<proteinExistence type="predicted"/>
<dbReference type="InterPro" id="IPR036282">
    <property type="entry name" value="Glutathione-S-Trfase_C_sf"/>
</dbReference>
<feature type="domain" description="GST N-terminal" evidence="1">
    <location>
        <begin position="5"/>
        <end position="92"/>
    </location>
</feature>
<dbReference type="SFLD" id="SFLDG00358">
    <property type="entry name" value="Main_(cytGST)"/>
    <property type="match status" value="1"/>
</dbReference>
<feature type="domain" description="GST C-terminal" evidence="2">
    <location>
        <begin position="95"/>
        <end position="222"/>
    </location>
</feature>
<dbReference type="OrthoDB" id="9803562at2"/>
<dbReference type="InterPro" id="IPR040079">
    <property type="entry name" value="Glutathione_S-Trfase"/>
</dbReference>
<dbReference type="Proteomes" id="UP000183447">
    <property type="component" value="Unassembled WGS sequence"/>
</dbReference>
<keyword evidence="3" id="KW-0808">Transferase</keyword>
<name>A0A1K2HSL4_9HYPH</name>